<keyword evidence="6 8" id="KW-0131">Cell cycle</keyword>
<keyword evidence="5 8" id="KW-0175">Coiled coil</keyword>
<evidence type="ECO:0000256" key="7">
    <source>
        <dbReference type="ARBA" id="ARBA00023328"/>
    </source>
</evidence>
<feature type="region of interest" description="Disordered" evidence="9">
    <location>
        <begin position="548"/>
        <end position="681"/>
    </location>
</feature>
<dbReference type="InterPro" id="IPR051149">
    <property type="entry name" value="Spindly/BICDR_Dynein_Adapter"/>
</dbReference>
<keyword evidence="1 8" id="KW-0158">Chromosome</keyword>
<evidence type="ECO:0000313" key="10">
    <source>
        <dbReference type="EMBL" id="GAB0196116.1"/>
    </source>
</evidence>
<comment type="subcellular location">
    <subcellularLocation>
        <location evidence="8">Chromosome</location>
        <location evidence="8">Centromere</location>
        <location evidence="8">Kinetochore</location>
    </subcellularLocation>
</comment>
<dbReference type="InterPro" id="IPR028593">
    <property type="entry name" value="SPDLY_chordates"/>
</dbReference>
<evidence type="ECO:0000256" key="5">
    <source>
        <dbReference type="ARBA" id="ARBA00023054"/>
    </source>
</evidence>
<evidence type="ECO:0000256" key="8">
    <source>
        <dbReference type="HAMAP-Rule" id="MF_03041"/>
    </source>
</evidence>
<gene>
    <name evidence="8" type="primary">SPDL1</name>
    <name evidence="8" type="synonym">CCDC99</name>
    <name evidence="10" type="ORF">GRJ2_002076900</name>
</gene>
<reference evidence="10 11" key="1">
    <citation type="submission" date="2024-06" db="EMBL/GenBank/DDBJ databases">
        <title>The draft genome of Grus japonensis, version 3.</title>
        <authorList>
            <person name="Nabeshima K."/>
            <person name="Suzuki S."/>
            <person name="Onuma M."/>
        </authorList>
    </citation>
    <scope>NUCLEOTIDE SEQUENCE [LARGE SCALE GENOMIC DNA]</scope>
    <source>
        <strain evidence="10 11">451A</strain>
    </source>
</reference>
<dbReference type="PANTHER" id="PTHR32123">
    <property type="entry name" value="BICD FAMILY-LIKE CARGO ADAPTER"/>
    <property type="match status" value="1"/>
</dbReference>
<feature type="coiled-coil region" evidence="8">
    <location>
        <begin position="73"/>
        <end position="207"/>
    </location>
</feature>
<dbReference type="GO" id="GO:0043515">
    <property type="term" value="F:kinetochore binding"/>
    <property type="evidence" value="ECO:0007669"/>
    <property type="project" value="UniProtKB-UniRule"/>
</dbReference>
<name>A0ABC9XFA4_GRUJA</name>
<keyword evidence="4 8" id="KW-0995">Kinetochore</keyword>
<feature type="coiled-coil region" evidence="8">
    <location>
        <begin position="237"/>
        <end position="417"/>
    </location>
</feature>
<organism evidence="10 11">
    <name type="scientific">Grus japonensis</name>
    <name type="common">Japanese crane</name>
    <name type="synonym">Red-crowned crane</name>
    <dbReference type="NCBI Taxonomy" id="30415"/>
    <lineage>
        <taxon>Eukaryota</taxon>
        <taxon>Metazoa</taxon>
        <taxon>Chordata</taxon>
        <taxon>Craniata</taxon>
        <taxon>Vertebrata</taxon>
        <taxon>Euteleostomi</taxon>
        <taxon>Archelosauria</taxon>
        <taxon>Archosauria</taxon>
        <taxon>Dinosauria</taxon>
        <taxon>Saurischia</taxon>
        <taxon>Theropoda</taxon>
        <taxon>Coelurosauria</taxon>
        <taxon>Aves</taxon>
        <taxon>Neognathae</taxon>
        <taxon>Neoaves</taxon>
        <taxon>Gruiformes</taxon>
        <taxon>Gruidae</taxon>
        <taxon>Grus</taxon>
    </lineage>
</organism>
<evidence type="ECO:0000256" key="9">
    <source>
        <dbReference type="SAM" id="MobiDB-lite"/>
    </source>
</evidence>
<dbReference type="Proteomes" id="UP001623348">
    <property type="component" value="Unassembled WGS sequence"/>
</dbReference>
<dbReference type="EMBL" id="BAAFJT010000014">
    <property type="protein sequence ID" value="GAB0196116.1"/>
    <property type="molecule type" value="Genomic_DNA"/>
</dbReference>
<dbReference type="GO" id="GO:0051301">
    <property type="term" value="P:cell division"/>
    <property type="evidence" value="ECO:0007669"/>
    <property type="project" value="UniProtKB-KW"/>
</dbReference>
<feature type="compositionally biased region" description="Polar residues" evidence="9">
    <location>
        <begin position="615"/>
        <end position="629"/>
    </location>
</feature>
<comment type="similarity">
    <text evidence="8">Belongs to the Spindly family.</text>
</comment>
<keyword evidence="11" id="KW-1185">Reference proteome</keyword>
<comment type="caution">
    <text evidence="10">The sequence shown here is derived from an EMBL/GenBank/DDBJ whole genome shotgun (WGS) entry which is preliminary data.</text>
</comment>
<dbReference type="HAMAP" id="MF_03041">
    <property type="entry name" value="SPDLY"/>
    <property type="match status" value="1"/>
</dbReference>
<keyword evidence="7 8" id="KW-0137">Centromere</keyword>
<feature type="compositionally biased region" description="Basic and acidic residues" evidence="9">
    <location>
        <begin position="597"/>
        <end position="614"/>
    </location>
</feature>
<sequence>MGVSGVCPLPPPSRAVFLQKTNPSVEYENKVKKALNGLLKKGNPITSFRLITITYCNVFFNHFLCNGEVTKGRKMETETILSLRHQLKEAENERRKAAQYGLHLLESQSEVQNQLDQTRRELTEKTEKFEQEKYSLQREIELKNRMLESLSLECDSLKQQQNMQLDKQKERLARVYGQEIGDLKNKLENLKAELDETRLSEKQLRHKVDHQREIIAAKSEELRMMSERVHETMSSEMLSLQIELTELESVKANVEEKLNELQYSKEQLELMNSNLRNQLERLQGEKEEREKEVVSYSNALEKAREANQELQVQLDHAVQQSLDPTSKGNSLFAEVEDRRAEMERQLISVKIKYQSLQKQHAFTREQLQRMKLQMATLLQMKGSQAEFEQLERLQSMLEQKNGEIEDLLMKVRQLEKFKTLYESMEESRASSSSKGGESEDGYYADLLQMKLDNSNKETETLKNELSLQRMKALYESQRVLEVERKLFANERHLQACQSENMNLRVMLDELKMKYEPEELLKGTKTKKKREKIPVDSTCEYLDSKNTSVKEAVHSQLPSKEETKVTSKNLEQSDASPKKHALEAPPINIALQAMQKVVEPERERKRVKTKDENHDAYTSYSRSGSNSLTSAAPRLTAESRFESMEKEDKKEKITTEKKTQKKKYTTLYVSSKPTSETQCAQQ</sequence>
<keyword evidence="3 8" id="KW-0498">Mitosis</keyword>
<dbReference type="GO" id="GO:0034501">
    <property type="term" value="P:protein localization to kinetochore"/>
    <property type="evidence" value="ECO:0007669"/>
    <property type="project" value="UniProtKB-UniRule"/>
</dbReference>
<dbReference type="GO" id="GO:0000940">
    <property type="term" value="C:outer kinetochore"/>
    <property type="evidence" value="ECO:0007669"/>
    <property type="project" value="UniProtKB-UniRule"/>
</dbReference>
<proteinExistence type="inferred from homology"/>
<evidence type="ECO:0000256" key="4">
    <source>
        <dbReference type="ARBA" id="ARBA00022838"/>
    </source>
</evidence>
<dbReference type="PANTHER" id="PTHR32123:SF9">
    <property type="entry name" value="PROTEIN SPINDLY"/>
    <property type="match status" value="1"/>
</dbReference>
<dbReference type="AlphaFoldDB" id="A0ABC9XFA4"/>
<evidence type="ECO:0000256" key="2">
    <source>
        <dbReference type="ARBA" id="ARBA00022618"/>
    </source>
</evidence>
<feature type="compositionally biased region" description="Basic and acidic residues" evidence="9">
    <location>
        <begin position="636"/>
        <end position="657"/>
    </location>
</feature>
<protein>
    <recommendedName>
        <fullName evidence="8">Protein Spindly</fullName>
    </recommendedName>
    <alternativeName>
        <fullName evidence="8">Coiled-coil domain-containing protein 99</fullName>
    </alternativeName>
    <alternativeName>
        <fullName evidence="8">Spindle apparatus coiled-coil domain-containing protein 1</fullName>
    </alternativeName>
</protein>
<feature type="compositionally biased region" description="Polar residues" evidence="9">
    <location>
        <begin position="565"/>
        <end position="574"/>
    </location>
</feature>
<evidence type="ECO:0000313" key="11">
    <source>
        <dbReference type="Proteomes" id="UP001623348"/>
    </source>
</evidence>
<keyword evidence="2 8" id="KW-0132">Cell division</keyword>
<comment type="function">
    <text evidence="8">Required for the localization of dynein and dynactin to the mitotic kintochore. Dynein is believed to control the initial lateral interaction between the kinetochore and spindle microtubules and to facilitate the subsequent formation of end-on kinetochore-microtubule attachments mediated by the NDC80 complex.</text>
</comment>
<accession>A0ABC9XFA4</accession>
<feature type="compositionally biased region" description="Polar residues" evidence="9">
    <location>
        <begin position="666"/>
        <end position="681"/>
    </location>
</feature>
<evidence type="ECO:0000256" key="3">
    <source>
        <dbReference type="ARBA" id="ARBA00022776"/>
    </source>
</evidence>
<evidence type="ECO:0000256" key="1">
    <source>
        <dbReference type="ARBA" id="ARBA00022454"/>
    </source>
</evidence>
<evidence type="ECO:0000256" key="6">
    <source>
        <dbReference type="ARBA" id="ARBA00023306"/>
    </source>
</evidence>